<name>A0A368K161_9HYPH</name>
<dbReference type="InterPro" id="IPR000683">
    <property type="entry name" value="Gfo/Idh/MocA-like_OxRdtase_N"/>
</dbReference>
<keyword evidence="1" id="KW-0560">Oxidoreductase</keyword>
<feature type="domain" description="GFO/IDH/MocA-like oxidoreductase" evidence="3">
    <location>
        <begin position="129"/>
        <end position="270"/>
    </location>
</feature>
<dbReference type="Gene3D" id="3.40.50.720">
    <property type="entry name" value="NAD(P)-binding Rossmann-like Domain"/>
    <property type="match status" value="1"/>
</dbReference>
<reference evidence="4 5" key="1">
    <citation type="submission" date="2018-07" db="EMBL/GenBank/DDBJ databases">
        <title>The draft genome of Phyllobacterium salinisoli.</title>
        <authorList>
            <person name="Liu L."/>
            <person name="Li L."/>
            <person name="Zhang X."/>
            <person name="Liang L."/>
        </authorList>
    </citation>
    <scope>NUCLEOTIDE SEQUENCE [LARGE SCALE GENOMIC DNA]</scope>
    <source>
        <strain evidence="4 5">LLAN61</strain>
    </source>
</reference>
<sequence length="395" mass="43432">MRLIVVGTGAMATSQANHFKAMDGVEIVAAVDTDPVRLAEFSDHFGIEKRFLSLDEAIAWGEFDAATNVTPDRMHHATSLALIAAGKHVFCEKPLAENHADALEMAHAAEAAGVINMVNLTYRNVPQLQYARGMVLAGQLGTIRHVEASYLQSWLVSRAWGDWRSESRWLWRLSTSHGSNGVLGDVGIHILDFAAYGAATDIDHVFSRLKAFDKAPGGQIGEYKLDANDSFTMSVGFANGALGVIHASRWATGHLNELKLRIYGELGSIEVTHRPTDSELRGCLGEDIETATWRNIDVPAVPTNYERFVKAVITGQQPDPSFRYAADLQKVIDLAIVSEKERRELTLLPPVEIVSMPEIQVFADLEPLPVATEMPALRLMDDTLWQEPEPRPAAD</sequence>
<dbReference type="InterPro" id="IPR050463">
    <property type="entry name" value="Gfo/Idh/MocA_oxidrdct_glycsds"/>
</dbReference>
<accession>A0A368K161</accession>
<evidence type="ECO:0000259" key="2">
    <source>
        <dbReference type="Pfam" id="PF01408"/>
    </source>
</evidence>
<dbReference type="GO" id="GO:0016491">
    <property type="term" value="F:oxidoreductase activity"/>
    <property type="evidence" value="ECO:0007669"/>
    <property type="project" value="UniProtKB-KW"/>
</dbReference>
<dbReference type="OrthoDB" id="9792935at2"/>
<dbReference type="SUPFAM" id="SSF55347">
    <property type="entry name" value="Glyceraldehyde-3-phosphate dehydrogenase-like, C-terminal domain"/>
    <property type="match status" value="1"/>
</dbReference>
<dbReference type="EMBL" id="QOZG01000016">
    <property type="protein sequence ID" value="RCS21730.1"/>
    <property type="molecule type" value="Genomic_DNA"/>
</dbReference>
<dbReference type="Proteomes" id="UP000253420">
    <property type="component" value="Unassembled WGS sequence"/>
</dbReference>
<dbReference type="PANTHER" id="PTHR43818:SF11">
    <property type="entry name" value="BCDNA.GH03377"/>
    <property type="match status" value="1"/>
</dbReference>
<evidence type="ECO:0000256" key="1">
    <source>
        <dbReference type="ARBA" id="ARBA00023002"/>
    </source>
</evidence>
<keyword evidence="5" id="KW-1185">Reference proteome</keyword>
<evidence type="ECO:0000313" key="4">
    <source>
        <dbReference type="EMBL" id="RCS21730.1"/>
    </source>
</evidence>
<feature type="domain" description="Gfo/Idh/MocA-like oxidoreductase N-terminal" evidence="2">
    <location>
        <begin position="2"/>
        <end position="119"/>
    </location>
</feature>
<protein>
    <submittedName>
        <fullName evidence="4">Gfo/Idh/MocA family oxidoreductase</fullName>
    </submittedName>
</protein>
<proteinExistence type="predicted"/>
<dbReference type="PANTHER" id="PTHR43818">
    <property type="entry name" value="BCDNA.GH03377"/>
    <property type="match status" value="1"/>
</dbReference>
<evidence type="ECO:0000313" key="5">
    <source>
        <dbReference type="Proteomes" id="UP000253420"/>
    </source>
</evidence>
<comment type="caution">
    <text evidence="4">The sequence shown here is derived from an EMBL/GenBank/DDBJ whole genome shotgun (WGS) entry which is preliminary data.</text>
</comment>
<dbReference type="SUPFAM" id="SSF51735">
    <property type="entry name" value="NAD(P)-binding Rossmann-fold domains"/>
    <property type="match status" value="1"/>
</dbReference>
<dbReference type="AlphaFoldDB" id="A0A368K161"/>
<evidence type="ECO:0000259" key="3">
    <source>
        <dbReference type="Pfam" id="PF22725"/>
    </source>
</evidence>
<dbReference type="Pfam" id="PF01408">
    <property type="entry name" value="GFO_IDH_MocA"/>
    <property type="match status" value="1"/>
</dbReference>
<organism evidence="4 5">
    <name type="scientific">Phyllobacterium salinisoli</name>
    <dbReference type="NCBI Taxonomy" id="1899321"/>
    <lineage>
        <taxon>Bacteria</taxon>
        <taxon>Pseudomonadati</taxon>
        <taxon>Pseudomonadota</taxon>
        <taxon>Alphaproteobacteria</taxon>
        <taxon>Hyphomicrobiales</taxon>
        <taxon>Phyllobacteriaceae</taxon>
        <taxon>Phyllobacterium</taxon>
    </lineage>
</organism>
<dbReference type="InterPro" id="IPR036291">
    <property type="entry name" value="NAD(P)-bd_dom_sf"/>
</dbReference>
<dbReference type="InterPro" id="IPR055170">
    <property type="entry name" value="GFO_IDH_MocA-like_dom"/>
</dbReference>
<dbReference type="GO" id="GO:0000166">
    <property type="term" value="F:nucleotide binding"/>
    <property type="evidence" value="ECO:0007669"/>
    <property type="project" value="InterPro"/>
</dbReference>
<dbReference type="Gene3D" id="3.30.360.10">
    <property type="entry name" value="Dihydrodipicolinate Reductase, domain 2"/>
    <property type="match status" value="1"/>
</dbReference>
<gene>
    <name evidence="4" type="ORF">DUT91_22280</name>
</gene>
<dbReference type="Pfam" id="PF22725">
    <property type="entry name" value="GFO_IDH_MocA_C3"/>
    <property type="match status" value="1"/>
</dbReference>